<protein>
    <submittedName>
        <fullName evidence="1">5741_t:CDS:1</fullName>
    </submittedName>
</protein>
<evidence type="ECO:0000313" key="2">
    <source>
        <dbReference type="Proteomes" id="UP000789901"/>
    </source>
</evidence>
<accession>A0ABN7WSS8</accession>
<sequence>LLETYSSYKIKYATSLWYQNTQDISMSSLESSIFEAIQSILFQKSKRIKKFNILVINNSTFPSITNLLFSSSKLKECEFKFVILNGQNMNVDHYINLISIWNKRIQTIHIIAYNTDTPSNC</sequence>
<feature type="non-terminal residue" evidence="1">
    <location>
        <position position="1"/>
    </location>
</feature>
<dbReference type="Proteomes" id="UP000789901">
    <property type="component" value="Unassembled WGS sequence"/>
</dbReference>
<organism evidence="1 2">
    <name type="scientific">Gigaspora margarita</name>
    <dbReference type="NCBI Taxonomy" id="4874"/>
    <lineage>
        <taxon>Eukaryota</taxon>
        <taxon>Fungi</taxon>
        <taxon>Fungi incertae sedis</taxon>
        <taxon>Mucoromycota</taxon>
        <taxon>Glomeromycotina</taxon>
        <taxon>Glomeromycetes</taxon>
        <taxon>Diversisporales</taxon>
        <taxon>Gigasporaceae</taxon>
        <taxon>Gigaspora</taxon>
    </lineage>
</organism>
<keyword evidence="2" id="KW-1185">Reference proteome</keyword>
<comment type="caution">
    <text evidence="1">The sequence shown here is derived from an EMBL/GenBank/DDBJ whole genome shotgun (WGS) entry which is preliminary data.</text>
</comment>
<dbReference type="EMBL" id="CAJVQB010057610">
    <property type="protein sequence ID" value="CAG8838235.1"/>
    <property type="molecule type" value="Genomic_DNA"/>
</dbReference>
<reference evidence="1 2" key="1">
    <citation type="submission" date="2021-06" db="EMBL/GenBank/DDBJ databases">
        <authorList>
            <person name="Kallberg Y."/>
            <person name="Tangrot J."/>
            <person name="Rosling A."/>
        </authorList>
    </citation>
    <scope>NUCLEOTIDE SEQUENCE [LARGE SCALE GENOMIC DNA]</scope>
    <source>
        <strain evidence="1 2">120-4 pot B 10/14</strain>
    </source>
</reference>
<name>A0ABN7WSS8_GIGMA</name>
<gene>
    <name evidence="1" type="ORF">GMARGA_LOCUS33875</name>
</gene>
<proteinExistence type="predicted"/>
<evidence type="ECO:0000313" key="1">
    <source>
        <dbReference type="EMBL" id="CAG8838235.1"/>
    </source>
</evidence>